<evidence type="ECO:0000313" key="2">
    <source>
        <dbReference type="EMBL" id="MDQ0342762.1"/>
    </source>
</evidence>
<gene>
    <name evidence="2" type="ORF">J2S14_001574</name>
</gene>
<dbReference type="Proteomes" id="UP001232343">
    <property type="component" value="Unassembled WGS sequence"/>
</dbReference>
<name>A0ABU0D2Y0_9BACI</name>
<proteinExistence type="predicted"/>
<sequence>MVKDSEAQKENRNGKEKRPDEQQKKKGKSNARGTRS</sequence>
<evidence type="ECO:0000313" key="3">
    <source>
        <dbReference type="Proteomes" id="UP001232343"/>
    </source>
</evidence>
<feature type="compositionally biased region" description="Basic and acidic residues" evidence="1">
    <location>
        <begin position="1"/>
        <end position="24"/>
    </location>
</feature>
<evidence type="ECO:0000256" key="1">
    <source>
        <dbReference type="SAM" id="MobiDB-lite"/>
    </source>
</evidence>
<keyword evidence="3" id="KW-1185">Reference proteome</keyword>
<comment type="caution">
    <text evidence="2">The sequence shown here is derived from an EMBL/GenBank/DDBJ whole genome shotgun (WGS) entry which is preliminary data.</text>
</comment>
<feature type="compositionally biased region" description="Basic residues" evidence="1">
    <location>
        <begin position="25"/>
        <end position="36"/>
    </location>
</feature>
<reference evidence="2 3" key="1">
    <citation type="submission" date="2023-07" db="EMBL/GenBank/DDBJ databases">
        <title>Genomic Encyclopedia of Type Strains, Phase IV (KMG-IV): sequencing the most valuable type-strain genomes for metagenomic binning, comparative biology and taxonomic classification.</title>
        <authorList>
            <person name="Goeker M."/>
        </authorList>
    </citation>
    <scope>NUCLEOTIDE SEQUENCE [LARGE SCALE GENOMIC DNA]</scope>
    <source>
        <strain evidence="2 3">DSM 27848</strain>
    </source>
</reference>
<protein>
    <submittedName>
        <fullName evidence="2">Uncharacterized protein</fullName>
    </submittedName>
</protein>
<dbReference type="EMBL" id="JAUSUO010000002">
    <property type="protein sequence ID" value="MDQ0342762.1"/>
    <property type="molecule type" value="Genomic_DNA"/>
</dbReference>
<organism evidence="2 3">
    <name type="scientific">Lederbergia wuyishanensis</name>
    <dbReference type="NCBI Taxonomy" id="1347903"/>
    <lineage>
        <taxon>Bacteria</taxon>
        <taxon>Bacillati</taxon>
        <taxon>Bacillota</taxon>
        <taxon>Bacilli</taxon>
        <taxon>Bacillales</taxon>
        <taxon>Bacillaceae</taxon>
        <taxon>Lederbergia</taxon>
    </lineage>
</organism>
<accession>A0ABU0D2Y0</accession>
<feature type="region of interest" description="Disordered" evidence="1">
    <location>
        <begin position="1"/>
        <end position="36"/>
    </location>
</feature>